<evidence type="ECO:0000256" key="1">
    <source>
        <dbReference type="SAM" id="MobiDB-lite"/>
    </source>
</evidence>
<dbReference type="Pfam" id="PF11304">
    <property type="entry name" value="DUF3106"/>
    <property type="match status" value="1"/>
</dbReference>
<reference evidence="2 3" key="1">
    <citation type="submission" date="2020-06" db="EMBL/GenBank/DDBJ databases">
        <title>Schlegella sp. ID0723 isolated from air conditioner.</title>
        <authorList>
            <person name="Kim D.Y."/>
            <person name="Kim D.-U."/>
        </authorList>
    </citation>
    <scope>NUCLEOTIDE SEQUENCE [LARGE SCALE GENOMIC DNA]</scope>
    <source>
        <strain evidence="2 3">ID0723</strain>
    </source>
</reference>
<accession>A0A7Y6TWM7</accession>
<dbReference type="EMBL" id="JABWMJ010000004">
    <property type="protein sequence ID" value="NUZ06156.1"/>
    <property type="molecule type" value="Genomic_DNA"/>
</dbReference>
<feature type="compositionally biased region" description="Polar residues" evidence="1">
    <location>
        <begin position="204"/>
        <end position="220"/>
    </location>
</feature>
<organism evidence="2 3">
    <name type="scientific">Piscinibacter koreensis</name>
    <dbReference type="NCBI Taxonomy" id="2742824"/>
    <lineage>
        <taxon>Bacteria</taxon>
        <taxon>Pseudomonadati</taxon>
        <taxon>Pseudomonadota</taxon>
        <taxon>Betaproteobacteria</taxon>
        <taxon>Burkholderiales</taxon>
        <taxon>Sphaerotilaceae</taxon>
        <taxon>Piscinibacter</taxon>
    </lineage>
</organism>
<dbReference type="InterPro" id="IPR021455">
    <property type="entry name" value="DUF3106"/>
</dbReference>
<comment type="caution">
    <text evidence="2">The sequence shown here is derived from an EMBL/GenBank/DDBJ whole genome shotgun (WGS) entry which is preliminary data.</text>
</comment>
<proteinExistence type="predicted"/>
<name>A0A7Y6TWM7_9BURK</name>
<keyword evidence="3" id="KW-1185">Reference proteome</keyword>
<gene>
    <name evidence="2" type="ORF">HQN59_10310</name>
</gene>
<sequence length="293" mass="30824">MNTRAGLPGRALLGVAREILGGGGALLVLALIASPFATAAAPGAPANAASVASAAAATSATPRGNDGAGRRAASAERGVRWSALTPTQRQVLAPLERDWPSIEPERKQKWLVMAERFHTLPLAEQTRIQERMAEWAKLTPAERGHARMRFQEANRVAADERRQRWLDYQALPPEQKRRLAARAASAPAAEAAAPNALHPVLESSQAKSNVVPNPSLSAQPKTIAPTVVRAGPGATTTLISRRPSPPPHQQTGMPKIAATPEFVDRSTLLPKRGPQAAAIGSPAAPAAPPEPAR</sequence>
<evidence type="ECO:0000313" key="3">
    <source>
        <dbReference type="Proteomes" id="UP000529637"/>
    </source>
</evidence>
<protein>
    <submittedName>
        <fullName evidence="2">DUF3106 domain-containing protein</fullName>
    </submittedName>
</protein>
<feature type="region of interest" description="Disordered" evidence="1">
    <location>
        <begin position="58"/>
        <end position="78"/>
    </location>
</feature>
<dbReference type="Proteomes" id="UP000529637">
    <property type="component" value="Unassembled WGS sequence"/>
</dbReference>
<feature type="compositionally biased region" description="Low complexity" evidence="1">
    <location>
        <begin position="274"/>
        <end position="284"/>
    </location>
</feature>
<dbReference type="AlphaFoldDB" id="A0A7Y6TWM7"/>
<dbReference type="RefSeq" id="WP_176068860.1">
    <property type="nucleotide sequence ID" value="NZ_JABWMJ010000004.1"/>
</dbReference>
<feature type="region of interest" description="Disordered" evidence="1">
    <location>
        <begin position="204"/>
        <end position="293"/>
    </location>
</feature>
<evidence type="ECO:0000313" key="2">
    <source>
        <dbReference type="EMBL" id="NUZ06156.1"/>
    </source>
</evidence>